<feature type="transmembrane region" description="Helical" evidence="3">
    <location>
        <begin position="111"/>
        <end position="132"/>
    </location>
</feature>
<proteinExistence type="inferred from homology"/>
<protein>
    <recommendedName>
        <fullName evidence="2">Biotin transporter</fullName>
    </recommendedName>
</protein>
<organism evidence="4 5">
    <name type="scientific">Veillonella montpellierensis DNF00314</name>
    <dbReference type="NCBI Taxonomy" id="1401067"/>
    <lineage>
        <taxon>Bacteria</taxon>
        <taxon>Bacillati</taxon>
        <taxon>Bacillota</taxon>
        <taxon>Negativicutes</taxon>
        <taxon>Veillonellales</taxon>
        <taxon>Veillonellaceae</taxon>
        <taxon>Veillonella</taxon>
    </lineage>
</organism>
<evidence type="ECO:0000313" key="5">
    <source>
        <dbReference type="Proteomes" id="UP000029628"/>
    </source>
</evidence>
<accession>A0A096AID4</accession>
<evidence type="ECO:0000256" key="2">
    <source>
        <dbReference type="PIRNR" id="PIRNR016661"/>
    </source>
</evidence>
<sequence length="171" mass="18714">MDVRTLTKMALLLALMCISAFLSFPNPLTPGMMTTLLTLIMCLVGFMLQPKQAFIVLAGYVILASFVPVYVGGRIANIFGPTGGYILSWPIAYTVLSLLKGHTSSFWQYTWRSIVITIPLVHIGGIAGYMLFTGMGLHQLWAAFLLVSAPFIPTDIVKCIIAAWLATKIKI</sequence>
<reference evidence="4 5" key="1">
    <citation type="submission" date="2014-07" db="EMBL/GenBank/DDBJ databases">
        <authorList>
            <person name="McCorrison J."/>
            <person name="Sanka R."/>
            <person name="Torralba M."/>
            <person name="Gillis M."/>
            <person name="Haft D.H."/>
            <person name="Methe B."/>
            <person name="Sutton G."/>
            <person name="Nelson K.E."/>
        </authorList>
    </citation>
    <scope>NUCLEOTIDE SEQUENCE [LARGE SCALE GENOMIC DNA]</scope>
    <source>
        <strain evidence="4 5">DNF00314</strain>
    </source>
</reference>
<dbReference type="eggNOG" id="COG1268">
    <property type="taxonomic scope" value="Bacteria"/>
</dbReference>
<dbReference type="Proteomes" id="UP000029628">
    <property type="component" value="Unassembled WGS sequence"/>
</dbReference>
<dbReference type="PIRSF" id="PIRSF016661">
    <property type="entry name" value="BioY"/>
    <property type="match status" value="1"/>
</dbReference>
<dbReference type="EMBL" id="JRNT01000026">
    <property type="protein sequence ID" value="KGF46863.1"/>
    <property type="molecule type" value="Genomic_DNA"/>
</dbReference>
<keyword evidence="2" id="KW-1003">Cell membrane</keyword>
<evidence type="ECO:0000256" key="1">
    <source>
        <dbReference type="ARBA" id="ARBA00010692"/>
    </source>
</evidence>
<name>A0A096AID4_9FIRM</name>
<dbReference type="Pfam" id="PF02632">
    <property type="entry name" value="BioY"/>
    <property type="match status" value="1"/>
</dbReference>
<keyword evidence="2 3" id="KW-0472">Membrane</keyword>
<evidence type="ECO:0000313" key="4">
    <source>
        <dbReference type="EMBL" id="KGF46863.1"/>
    </source>
</evidence>
<comment type="caution">
    <text evidence="4">The sequence shown here is derived from an EMBL/GenBank/DDBJ whole genome shotgun (WGS) entry which is preliminary data.</text>
</comment>
<feature type="transmembrane region" description="Helical" evidence="3">
    <location>
        <begin position="138"/>
        <end position="166"/>
    </location>
</feature>
<dbReference type="PANTHER" id="PTHR34295:SF1">
    <property type="entry name" value="BIOTIN TRANSPORTER BIOY"/>
    <property type="match status" value="1"/>
</dbReference>
<keyword evidence="5" id="KW-1185">Reference proteome</keyword>
<feature type="transmembrane region" description="Helical" evidence="3">
    <location>
        <begin position="53"/>
        <end position="72"/>
    </location>
</feature>
<keyword evidence="3" id="KW-1133">Transmembrane helix</keyword>
<dbReference type="PANTHER" id="PTHR34295">
    <property type="entry name" value="BIOTIN TRANSPORTER BIOY"/>
    <property type="match status" value="1"/>
</dbReference>
<gene>
    <name evidence="4" type="ORF">HMPREF0872_06960</name>
</gene>
<evidence type="ECO:0000256" key="3">
    <source>
        <dbReference type="SAM" id="Phobius"/>
    </source>
</evidence>
<dbReference type="GO" id="GO:0005886">
    <property type="term" value="C:plasma membrane"/>
    <property type="evidence" value="ECO:0007669"/>
    <property type="project" value="UniProtKB-SubCell"/>
</dbReference>
<dbReference type="Gene3D" id="1.10.1760.20">
    <property type="match status" value="1"/>
</dbReference>
<feature type="transmembrane region" description="Helical" evidence="3">
    <location>
        <begin position="33"/>
        <end position="48"/>
    </location>
</feature>
<comment type="subcellular location">
    <subcellularLocation>
        <location evidence="2">Cell membrane</location>
        <topology evidence="2">Multi-pass membrane protein</topology>
    </subcellularLocation>
</comment>
<dbReference type="InterPro" id="IPR003784">
    <property type="entry name" value="BioY"/>
</dbReference>
<dbReference type="AlphaFoldDB" id="A0A096AID4"/>
<keyword evidence="3" id="KW-0812">Transmembrane</keyword>
<feature type="transmembrane region" description="Helical" evidence="3">
    <location>
        <begin position="78"/>
        <end position="99"/>
    </location>
</feature>
<dbReference type="GO" id="GO:0015225">
    <property type="term" value="F:biotin transmembrane transporter activity"/>
    <property type="evidence" value="ECO:0007669"/>
    <property type="project" value="UniProtKB-UniRule"/>
</dbReference>
<comment type="similarity">
    <text evidence="1 2">Belongs to the BioY family.</text>
</comment>
<keyword evidence="2" id="KW-0813">Transport</keyword>